<reference evidence="3 4" key="2">
    <citation type="journal article" date="2012" name="PLoS Pathog.">
        <title>Diverse lifestyles and strategies of plant pathogenesis encoded in the genomes of eighteen Dothideomycetes fungi.</title>
        <authorList>
            <person name="Ohm R.A."/>
            <person name="Feau N."/>
            <person name="Henrissat B."/>
            <person name="Schoch C.L."/>
            <person name="Horwitz B.A."/>
            <person name="Barry K.W."/>
            <person name="Condon B.J."/>
            <person name="Copeland A.C."/>
            <person name="Dhillon B."/>
            <person name="Glaser F."/>
            <person name="Hesse C.N."/>
            <person name="Kosti I."/>
            <person name="LaButti K."/>
            <person name="Lindquist E.A."/>
            <person name="Lucas S."/>
            <person name="Salamov A.A."/>
            <person name="Bradshaw R.E."/>
            <person name="Ciuffetti L."/>
            <person name="Hamelin R.C."/>
            <person name="Kema G.H.J."/>
            <person name="Lawrence C."/>
            <person name="Scott J.A."/>
            <person name="Spatafora J.W."/>
            <person name="Turgeon B.G."/>
            <person name="de Wit P.J.G.M."/>
            <person name="Zhong S."/>
            <person name="Goodwin S.B."/>
            <person name="Grigoriev I.V."/>
        </authorList>
    </citation>
    <scope>NUCLEOTIDE SEQUENCE [LARGE SCALE GENOMIC DNA]</scope>
    <source>
        <strain evidence="4">NZE10 / CBS 128990</strain>
    </source>
</reference>
<reference evidence="4" key="1">
    <citation type="journal article" date="2012" name="PLoS Genet.">
        <title>The genomes of the fungal plant pathogens Cladosporium fulvum and Dothistroma septosporum reveal adaptation to different hosts and lifestyles but also signatures of common ancestry.</title>
        <authorList>
            <person name="de Wit P.J.G.M."/>
            <person name="van der Burgt A."/>
            <person name="Oekmen B."/>
            <person name="Stergiopoulos I."/>
            <person name="Abd-Elsalam K.A."/>
            <person name="Aerts A.L."/>
            <person name="Bahkali A.H."/>
            <person name="Beenen H.G."/>
            <person name="Chettri P."/>
            <person name="Cox M.P."/>
            <person name="Datema E."/>
            <person name="de Vries R.P."/>
            <person name="Dhillon B."/>
            <person name="Ganley A.R."/>
            <person name="Griffiths S.A."/>
            <person name="Guo Y."/>
            <person name="Hamelin R.C."/>
            <person name="Henrissat B."/>
            <person name="Kabir M.S."/>
            <person name="Jashni M.K."/>
            <person name="Kema G."/>
            <person name="Klaubauf S."/>
            <person name="Lapidus A."/>
            <person name="Levasseur A."/>
            <person name="Lindquist E."/>
            <person name="Mehrabi R."/>
            <person name="Ohm R.A."/>
            <person name="Owen T.J."/>
            <person name="Salamov A."/>
            <person name="Schwelm A."/>
            <person name="Schijlen E."/>
            <person name="Sun H."/>
            <person name="van den Burg H.A."/>
            <person name="van Ham R.C.H.J."/>
            <person name="Zhang S."/>
            <person name="Goodwin S.B."/>
            <person name="Grigoriev I.V."/>
            <person name="Collemare J."/>
            <person name="Bradshaw R.E."/>
        </authorList>
    </citation>
    <scope>NUCLEOTIDE SEQUENCE [LARGE SCALE GENOMIC DNA]</scope>
    <source>
        <strain evidence="4">NZE10 / CBS 128990</strain>
    </source>
</reference>
<feature type="domain" description="Heterokaryon incompatibility" evidence="2">
    <location>
        <begin position="71"/>
        <end position="227"/>
    </location>
</feature>
<dbReference type="EMBL" id="KB446535">
    <property type="protein sequence ID" value="EME48347.1"/>
    <property type="molecule type" value="Genomic_DNA"/>
</dbReference>
<feature type="compositionally biased region" description="Basic and acidic residues" evidence="1">
    <location>
        <begin position="12"/>
        <end position="22"/>
    </location>
</feature>
<dbReference type="InterPro" id="IPR010730">
    <property type="entry name" value="HET"/>
</dbReference>
<organism evidence="3 4">
    <name type="scientific">Dothistroma septosporum (strain NZE10 / CBS 128990)</name>
    <name type="common">Red band needle blight fungus</name>
    <name type="synonym">Mycosphaerella pini</name>
    <dbReference type="NCBI Taxonomy" id="675120"/>
    <lineage>
        <taxon>Eukaryota</taxon>
        <taxon>Fungi</taxon>
        <taxon>Dikarya</taxon>
        <taxon>Ascomycota</taxon>
        <taxon>Pezizomycotina</taxon>
        <taxon>Dothideomycetes</taxon>
        <taxon>Dothideomycetidae</taxon>
        <taxon>Mycosphaerellales</taxon>
        <taxon>Mycosphaerellaceae</taxon>
        <taxon>Dothistroma</taxon>
    </lineage>
</organism>
<accession>N1PY34</accession>
<dbReference type="HOGENOM" id="CLU_855359_0_0_1"/>
<dbReference type="PANTHER" id="PTHR24148:SF73">
    <property type="entry name" value="HET DOMAIN PROTEIN (AFU_ORTHOLOGUE AFUA_8G01020)"/>
    <property type="match status" value="1"/>
</dbReference>
<evidence type="ECO:0000313" key="4">
    <source>
        <dbReference type="Proteomes" id="UP000016933"/>
    </source>
</evidence>
<dbReference type="OrthoDB" id="3921930at2759"/>
<dbReference type="AlphaFoldDB" id="N1PY34"/>
<sequence>MSGADTSTICEEESRTEAHENEANASPTLQYQYKPLKQNQIRLIRLSPESAPDDIRCSMHRHSRRRSNKRYIALSYSWGDLERNQIITLNGSPSNVTTSLWQALSAFVSSDENHTDLFWIDALCINQDDTLERNHQVQQMGQVYSSALVVYSWLGQASPGIDLACTAIRQVPNVPRQDGQPRPDLNILIASSGFDESNMQDSIGRLLESTETLLHVEYFDRVWIISEIARAKKLIFVCGSERLQSGAVLAFLETLVNYIDKQPGVPFELEELFPDRTCTLLQLRAESKVYRRSHIRIFSTNIIARPHLCFGRTPDYGTAWTRPPA</sequence>
<protein>
    <recommendedName>
        <fullName evidence="2">Heterokaryon incompatibility domain-containing protein</fullName>
    </recommendedName>
</protein>
<name>N1PY34_DOTSN</name>
<feature type="region of interest" description="Disordered" evidence="1">
    <location>
        <begin position="1"/>
        <end position="28"/>
    </location>
</feature>
<dbReference type="Pfam" id="PF06985">
    <property type="entry name" value="HET"/>
    <property type="match status" value="1"/>
</dbReference>
<keyword evidence="4" id="KW-1185">Reference proteome</keyword>
<dbReference type="Proteomes" id="UP000016933">
    <property type="component" value="Unassembled WGS sequence"/>
</dbReference>
<gene>
    <name evidence="3" type="ORF">DOTSEDRAFT_67423</name>
</gene>
<evidence type="ECO:0000259" key="2">
    <source>
        <dbReference type="Pfam" id="PF06985"/>
    </source>
</evidence>
<proteinExistence type="predicted"/>
<dbReference type="PANTHER" id="PTHR24148">
    <property type="entry name" value="ANKYRIN REPEAT DOMAIN-CONTAINING PROTEIN 39 HOMOLOG-RELATED"/>
    <property type="match status" value="1"/>
</dbReference>
<evidence type="ECO:0000313" key="3">
    <source>
        <dbReference type="EMBL" id="EME48347.1"/>
    </source>
</evidence>
<dbReference type="STRING" id="675120.N1PY34"/>
<dbReference type="InterPro" id="IPR052895">
    <property type="entry name" value="HetReg/Transcr_Mod"/>
</dbReference>
<evidence type="ECO:0000256" key="1">
    <source>
        <dbReference type="SAM" id="MobiDB-lite"/>
    </source>
</evidence>